<name>A0A7C9P8J6_9PROT</name>
<dbReference type="Proteomes" id="UP000483432">
    <property type="component" value="Unassembled WGS sequence"/>
</dbReference>
<proteinExistence type="predicted"/>
<dbReference type="InterPro" id="IPR049708">
    <property type="entry name" value="PP0621-like"/>
</dbReference>
<dbReference type="NCBIfam" id="NF041023">
    <property type="entry name" value="PP0621_fam"/>
    <property type="match status" value="1"/>
</dbReference>
<protein>
    <submittedName>
        <fullName evidence="1">Uncharacterized protein</fullName>
    </submittedName>
</protein>
<sequence length="74" mass="8231">MFKILLLLAIGFVVWGLIRSYLRSLNNPPSPTDKKAVETMVKCAQCAVNLPRSEAIYSGGEFYCTPEHQKLGKS</sequence>
<evidence type="ECO:0000313" key="1">
    <source>
        <dbReference type="EMBL" id="NDP48710.1"/>
    </source>
</evidence>
<comment type="caution">
    <text evidence="1">The sequence shown here is derived from an EMBL/GenBank/DDBJ whole genome shotgun (WGS) entry which is preliminary data.</text>
</comment>
<organism evidence="1 2">
    <name type="scientific">Sulfuriferula multivorans</name>
    <dbReference type="NCBI Taxonomy" id="1559896"/>
    <lineage>
        <taxon>Bacteria</taxon>
        <taxon>Pseudomonadati</taxon>
        <taxon>Pseudomonadota</taxon>
        <taxon>Betaproteobacteria</taxon>
        <taxon>Nitrosomonadales</taxon>
        <taxon>Sulfuricellaceae</taxon>
        <taxon>Sulfuriferula</taxon>
    </lineage>
</organism>
<evidence type="ECO:0000313" key="2">
    <source>
        <dbReference type="Proteomes" id="UP000483432"/>
    </source>
</evidence>
<gene>
    <name evidence="1" type="ORF">GZ085_10035</name>
</gene>
<reference evidence="1 2" key="1">
    <citation type="submission" date="2019-09" db="EMBL/GenBank/DDBJ databases">
        <title>H2 Metabolism Revealed by Metagenomic Analysis in Subglacial Sediment of East Antarctica.</title>
        <authorList>
            <person name="Yang Z."/>
            <person name="Zhang Y."/>
            <person name="Lv Y."/>
            <person name="Yan W."/>
            <person name="Xiao X."/>
            <person name="Sun B."/>
            <person name="Ma H."/>
        </authorList>
    </citation>
    <scope>NUCLEOTIDE SEQUENCE [LARGE SCALE GENOMIC DNA]</scope>
    <source>
        <strain evidence="1">Bin2_2</strain>
    </source>
</reference>
<accession>A0A7C9P8J6</accession>
<dbReference type="EMBL" id="JAAFGW010000149">
    <property type="protein sequence ID" value="NDP48710.1"/>
    <property type="molecule type" value="Genomic_DNA"/>
</dbReference>
<dbReference type="AlphaFoldDB" id="A0A7C9P8J6"/>